<dbReference type="SUPFAM" id="SSF88874">
    <property type="entry name" value="Receptor-binding domain of short tail fibre protein gp12"/>
    <property type="match status" value="1"/>
</dbReference>
<name>A0A1I6Q1P2_9SPHI</name>
<accession>A0A1I6Q1P2</accession>
<protein>
    <submittedName>
        <fullName evidence="2">Microcystin-dependent protein</fullName>
    </submittedName>
</protein>
<dbReference type="Pfam" id="PF07484">
    <property type="entry name" value="Collar"/>
    <property type="match status" value="1"/>
</dbReference>
<proteinExistence type="predicted"/>
<evidence type="ECO:0000313" key="2">
    <source>
        <dbReference type="EMBL" id="SFS46411.1"/>
    </source>
</evidence>
<dbReference type="STRING" id="683125.SAMN05660206_10275"/>
<gene>
    <name evidence="2" type="ORF">SAMN05660206_10275</name>
</gene>
<feature type="domain" description="Phage tail collar" evidence="1">
    <location>
        <begin position="43"/>
        <end position="99"/>
    </location>
</feature>
<sequence length="213" mass="23049">MKSNNRREFIKNSSLLLGGLLLNSSKIFSREDAALFSTKPFLGEIAIFSFNFAPKNWAQCNGQLLPINQNQALFSLLGTTFGGDGQVDFALPDLRGRVPIHVGNGHILGQRSGEQAHTLHMHEMPMHKHAGKVSVVQKIGGNADQESPVGALPGKNDNHANRFSASYDEMMELAIPAAGNEGTVGGSQAHQNMQPFLTLNFCIALVGIFPTRN</sequence>
<dbReference type="OrthoDB" id="9810174at2"/>
<evidence type="ECO:0000313" key="3">
    <source>
        <dbReference type="Proteomes" id="UP000198785"/>
    </source>
</evidence>
<organism evidence="2 3">
    <name type="scientific">Sphingobacterium wenxiniae</name>
    <dbReference type="NCBI Taxonomy" id="683125"/>
    <lineage>
        <taxon>Bacteria</taxon>
        <taxon>Pseudomonadati</taxon>
        <taxon>Bacteroidota</taxon>
        <taxon>Sphingobacteriia</taxon>
        <taxon>Sphingobacteriales</taxon>
        <taxon>Sphingobacteriaceae</taxon>
        <taxon>Sphingobacterium</taxon>
    </lineage>
</organism>
<dbReference type="InterPro" id="IPR037053">
    <property type="entry name" value="Phage_tail_collar_dom_sf"/>
</dbReference>
<dbReference type="RefSeq" id="WP_093363642.1">
    <property type="nucleotide sequence ID" value="NZ_FOZZ01000002.1"/>
</dbReference>
<dbReference type="InterPro" id="IPR011083">
    <property type="entry name" value="Phage_tail_collar_dom"/>
</dbReference>
<dbReference type="AlphaFoldDB" id="A0A1I6Q1P2"/>
<keyword evidence="3" id="KW-1185">Reference proteome</keyword>
<dbReference type="Proteomes" id="UP000198785">
    <property type="component" value="Unassembled WGS sequence"/>
</dbReference>
<dbReference type="Gene3D" id="3.90.1340.10">
    <property type="entry name" value="Phage tail collar domain"/>
    <property type="match status" value="1"/>
</dbReference>
<evidence type="ECO:0000259" key="1">
    <source>
        <dbReference type="Pfam" id="PF07484"/>
    </source>
</evidence>
<dbReference type="EMBL" id="FOZZ01000002">
    <property type="protein sequence ID" value="SFS46411.1"/>
    <property type="molecule type" value="Genomic_DNA"/>
</dbReference>
<reference evidence="2 3" key="1">
    <citation type="submission" date="2016-10" db="EMBL/GenBank/DDBJ databases">
        <authorList>
            <person name="de Groot N.N."/>
        </authorList>
    </citation>
    <scope>NUCLEOTIDE SEQUENCE [LARGE SCALE GENOMIC DNA]</scope>
    <source>
        <strain evidence="2 3">DSM 22789</strain>
    </source>
</reference>